<dbReference type="EMBL" id="CP032744">
    <property type="protein sequence ID" value="AYJ38955.1"/>
    <property type="molecule type" value="Genomic_DNA"/>
</dbReference>
<dbReference type="Proteomes" id="UP000236162">
    <property type="component" value="Unassembled WGS sequence"/>
</dbReference>
<dbReference type="AlphaFoldDB" id="A0AAD0X869"/>
<protein>
    <submittedName>
        <fullName evidence="1">Uncharacterized protein</fullName>
    </submittedName>
</protein>
<evidence type="ECO:0000313" key="3">
    <source>
        <dbReference type="EMBL" id="GBF01669.1"/>
    </source>
</evidence>
<evidence type="ECO:0000313" key="4">
    <source>
        <dbReference type="Proteomes" id="UP000236162"/>
    </source>
</evidence>
<keyword evidence="4" id="KW-1185">Reference proteome</keyword>
<sequence length="59" mass="7091">MRKVPHKPFEIWLKQQNTHDRMQPVVGTALDAYLIKLRVYHTPKPHLWQRVWGCKDGNK</sequence>
<reference evidence="3 4" key="1">
    <citation type="submission" date="2017-04" db="EMBL/GenBank/DDBJ databases">
        <title>In vitro and in silico characterization of Lactobacillus paraplantarum D2-1, a starter culture for soymilk fermentation.</title>
        <authorList>
            <person name="Endo A."/>
            <person name="Sasaki F."/>
            <person name="Maeno S."/>
            <person name="Kanesaki Y."/>
            <person name="Kubota E."/>
            <person name="Torres G.A."/>
            <person name="Tomita S."/>
            <person name="Nakagawa J."/>
        </authorList>
    </citation>
    <scope>NUCLEOTIDE SEQUENCE [LARGE SCALE GENOMIC DNA]</scope>
    <source>
        <strain evidence="3 4">D2-1</strain>
    </source>
</reference>
<gene>
    <name evidence="1" type="ORF">LP667_08765</name>
    <name evidence="2" type="ORF">LP667_09060</name>
    <name evidence="3" type="ORF">LPPLD21_01201</name>
</gene>
<dbReference type="EMBL" id="CP032744">
    <property type="protein sequence ID" value="AYJ38901.1"/>
    <property type="molecule type" value="Genomic_DNA"/>
</dbReference>
<organism evidence="1 5">
    <name type="scientific">Lactiplantibacillus paraplantarum</name>
    <dbReference type="NCBI Taxonomy" id="60520"/>
    <lineage>
        <taxon>Bacteria</taxon>
        <taxon>Bacillati</taxon>
        <taxon>Bacillota</taxon>
        <taxon>Bacilli</taxon>
        <taxon>Lactobacillales</taxon>
        <taxon>Lactobacillaceae</taxon>
        <taxon>Lactiplantibacillus</taxon>
    </lineage>
</organism>
<evidence type="ECO:0000313" key="2">
    <source>
        <dbReference type="EMBL" id="AYJ38955.1"/>
    </source>
</evidence>
<evidence type="ECO:0000313" key="1">
    <source>
        <dbReference type="EMBL" id="AYJ38901.1"/>
    </source>
</evidence>
<proteinExistence type="predicted"/>
<dbReference type="RefSeq" id="WP_121018927.1">
    <property type="nucleotide sequence ID" value="NZ_BDOR01000004.1"/>
</dbReference>
<dbReference type="Proteomes" id="UP000277896">
    <property type="component" value="Chromosome"/>
</dbReference>
<accession>A0AAD0X869</accession>
<evidence type="ECO:0000313" key="5">
    <source>
        <dbReference type="Proteomes" id="UP000277896"/>
    </source>
</evidence>
<reference evidence="1 5" key="2">
    <citation type="submission" date="2018-10" db="EMBL/GenBank/DDBJ databases">
        <title>Genome seuquencing of Lactobacillus species.</title>
        <authorList>
            <person name="Baek C."/>
            <person name="Yi H."/>
        </authorList>
    </citation>
    <scope>NUCLEOTIDE SEQUENCE [LARGE SCALE GENOMIC DNA]</scope>
    <source>
        <strain evidence="1 5">DSM 10667</strain>
    </source>
</reference>
<name>A0AAD0X869_9LACO</name>
<dbReference type="EMBL" id="BDOR01000004">
    <property type="protein sequence ID" value="GBF01669.1"/>
    <property type="molecule type" value="Genomic_DNA"/>
</dbReference>